<evidence type="ECO:0000313" key="5">
    <source>
        <dbReference type="EMBL" id="TEA02900.1"/>
    </source>
</evidence>
<evidence type="ECO:0000256" key="1">
    <source>
        <dbReference type="ARBA" id="ARBA00023450"/>
    </source>
</evidence>
<evidence type="ECO:0000259" key="3">
    <source>
        <dbReference type="SMART" id="SM00507"/>
    </source>
</evidence>
<proteinExistence type="inferred from homology"/>
<gene>
    <name evidence="5" type="ORF">CCUG60883_03523</name>
    <name evidence="4" type="ORF">CCUG60885_00239</name>
</gene>
<dbReference type="Proteomes" id="UP000294844">
    <property type="component" value="Unassembled WGS sequence"/>
</dbReference>
<feature type="domain" description="HNH nuclease" evidence="3">
    <location>
        <begin position="345"/>
        <end position="397"/>
    </location>
</feature>
<comment type="similarity">
    <text evidence="1">Belongs to the Rv1128c/1148c/1588c/1702c/1945/3466 family.</text>
</comment>
<feature type="region of interest" description="Disordered" evidence="2">
    <location>
        <begin position="407"/>
        <end position="441"/>
    </location>
</feature>
<dbReference type="Gene3D" id="1.10.30.50">
    <property type="match status" value="1"/>
</dbReference>
<dbReference type="InterPro" id="IPR002711">
    <property type="entry name" value="HNH"/>
</dbReference>
<dbReference type="EMBL" id="PECK01000001">
    <property type="protein sequence ID" value="TDZ98370.1"/>
    <property type="molecule type" value="Genomic_DNA"/>
</dbReference>
<comment type="caution">
    <text evidence="4">The sequence shown here is derived from an EMBL/GenBank/DDBJ whole genome shotgun (WGS) entry which is preliminary data.</text>
</comment>
<name>A0A4V3I057_9MYCO</name>
<dbReference type="GO" id="GO:0008270">
    <property type="term" value="F:zinc ion binding"/>
    <property type="evidence" value="ECO:0007669"/>
    <property type="project" value="InterPro"/>
</dbReference>
<dbReference type="Proteomes" id="UP000295685">
    <property type="component" value="Unassembled WGS sequence"/>
</dbReference>
<dbReference type="AlphaFoldDB" id="A0A4V3I057"/>
<dbReference type="RefSeq" id="WP_134144594.1">
    <property type="nucleotide sequence ID" value="NZ_PECK01000001.1"/>
</dbReference>
<dbReference type="OrthoDB" id="4419061at2"/>
<feature type="compositionally biased region" description="Basic and acidic residues" evidence="2">
    <location>
        <begin position="234"/>
        <end position="256"/>
    </location>
</feature>
<dbReference type="InterPro" id="IPR003615">
    <property type="entry name" value="HNH_nuc"/>
</dbReference>
<dbReference type="EMBL" id="PECM01000009">
    <property type="protein sequence ID" value="TEA02900.1"/>
    <property type="molecule type" value="Genomic_DNA"/>
</dbReference>
<evidence type="ECO:0000313" key="7">
    <source>
        <dbReference type="Proteomes" id="UP000295685"/>
    </source>
</evidence>
<accession>A0A4V3I057</accession>
<dbReference type="SMART" id="SM00507">
    <property type="entry name" value="HNHc"/>
    <property type="match status" value="1"/>
</dbReference>
<protein>
    <recommendedName>
        <fullName evidence="3">HNH nuclease domain-containing protein</fullName>
    </recommendedName>
</protein>
<reference evidence="6 7" key="1">
    <citation type="journal article" date="2019" name="Sci. Rep.">
        <title>Extended insight into the Mycobacterium chelonae-abscessus complex through whole genome sequencing of Mycobacterium salmoniphilum outbreak and Mycobacterium salmoniphilum-like strains.</title>
        <authorList>
            <person name="Behra P.R.K."/>
            <person name="Das S."/>
            <person name="Pettersson B.M.F."/>
            <person name="Shirreff L."/>
            <person name="DuCote T."/>
            <person name="Jacobsson K.G."/>
            <person name="Ennis D.G."/>
            <person name="Kirsebom L.A."/>
        </authorList>
    </citation>
    <scope>NUCLEOTIDE SEQUENCE [LARGE SCALE GENOMIC DNA]</scope>
    <source>
        <strain evidence="5 6">CCUG 60883</strain>
        <strain evidence="4 7">CCUG 60885</strain>
    </source>
</reference>
<evidence type="ECO:0000313" key="4">
    <source>
        <dbReference type="EMBL" id="TDZ98370.1"/>
    </source>
</evidence>
<evidence type="ECO:0000256" key="2">
    <source>
        <dbReference type="SAM" id="MobiDB-lite"/>
    </source>
</evidence>
<keyword evidence="6" id="KW-1185">Reference proteome</keyword>
<evidence type="ECO:0000313" key="6">
    <source>
        <dbReference type="Proteomes" id="UP000294844"/>
    </source>
</evidence>
<dbReference type="GO" id="GO:0004519">
    <property type="term" value="F:endonuclease activity"/>
    <property type="evidence" value="ECO:0007669"/>
    <property type="project" value="InterPro"/>
</dbReference>
<feature type="region of interest" description="Disordered" evidence="2">
    <location>
        <begin position="230"/>
        <end position="256"/>
    </location>
</feature>
<dbReference type="InterPro" id="IPR003870">
    <property type="entry name" value="DUF222"/>
</dbReference>
<sequence length="441" mass="47683">MGSIEVLEAAIDAFCAVSREGLTAADALTLMARLEVAQRRLSASALGLVPKVTAQASPVELGGTSYADVLSRRLHISRSAARRRIADAEQLAPRQALTGEVLAPVLPNLAEALRRGDIGDEHVRIVRGFFDRLPIVVDAPTREAAERQLAQMAARFRPEALRIGADRMMALLNPDDEFSDADRARRRGVTIGQQGFDGMSAISGLLDPETRAYLDAVFAKLAAPGMCNPADQAPRVDGEPAPEAAEHDHRTSAQRNHDALRACLRATLASGELGSHHGLPVTVLVTTTLSEMESGAGVAITGAGTRLPLRDLIRLAAHAHHHLTIFDDNGRPLYLGRSKRIATADQRIVLHAKDRGCTHPGCHVPGYLCEVHHINEWADGGPTDIDNLTFACAPHHRLLEHGWTTRKHTDGTTEWIPPPQLDLGDSITNNHHHSEQLTPAH</sequence>
<dbReference type="Pfam" id="PF01844">
    <property type="entry name" value="HNH"/>
    <property type="match status" value="1"/>
</dbReference>
<dbReference type="CDD" id="cd00085">
    <property type="entry name" value="HNHc"/>
    <property type="match status" value="1"/>
</dbReference>
<dbReference type="GO" id="GO:0003676">
    <property type="term" value="F:nucleic acid binding"/>
    <property type="evidence" value="ECO:0007669"/>
    <property type="project" value="InterPro"/>
</dbReference>
<dbReference type="Pfam" id="PF02720">
    <property type="entry name" value="DUF222"/>
    <property type="match status" value="1"/>
</dbReference>
<organism evidence="4 7">
    <name type="scientific">Mycobacteroides salmoniphilum</name>
    <dbReference type="NCBI Taxonomy" id="404941"/>
    <lineage>
        <taxon>Bacteria</taxon>
        <taxon>Bacillati</taxon>
        <taxon>Actinomycetota</taxon>
        <taxon>Actinomycetes</taxon>
        <taxon>Mycobacteriales</taxon>
        <taxon>Mycobacteriaceae</taxon>
        <taxon>Mycobacteroides</taxon>
    </lineage>
</organism>